<protein>
    <submittedName>
        <fullName evidence="2">Protein of unknwon function</fullName>
    </submittedName>
</protein>
<name>A0A091BRA3_STREI</name>
<proteinExistence type="predicted"/>
<dbReference type="Proteomes" id="UP000182793">
    <property type="component" value="Unassembled WGS sequence"/>
</dbReference>
<reference evidence="1 3" key="1">
    <citation type="journal article" date="2014" name="Genome Announc.">
        <title>Draft Genome Sequences of Streptococcus bovis Strains ATCC 33317 and JB1.</title>
        <authorList>
            <person name="Benahmed F.H."/>
            <person name="Gopinath G.R."/>
            <person name="Harbottle H."/>
            <person name="Cotta M.A."/>
            <person name="Luo Y."/>
            <person name="Henderson C."/>
            <person name="Teri P."/>
            <person name="Soppet D."/>
            <person name="Rasmussen M."/>
            <person name="Whitehead T.R."/>
            <person name="Davidson M."/>
        </authorList>
    </citation>
    <scope>NUCLEOTIDE SEQUENCE [LARGE SCALE GENOMIC DNA]</scope>
    <source>
        <strain evidence="1 3">JB1</strain>
    </source>
</reference>
<comment type="caution">
    <text evidence="1">The sequence shown here is derived from an EMBL/GenBank/DDBJ whole genome shotgun (WGS) entry which is preliminary data.</text>
</comment>
<dbReference type="Proteomes" id="UP000029382">
    <property type="component" value="Unassembled WGS sequence"/>
</dbReference>
<evidence type="ECO:0000313" key="2">
    <source>
        <dbReference type="EMBL" id="SFL15829.1"/>
    </source>
</evidence>
<dbReference type="Pfam" id="PF11753">
    <property type="entry name" value="DUF3310"/>
    <property type="match status" value="1"/>
</dbReference>
<gene>
    <name evidence="1" type="ORF">H702_07225</name>
    <name evidence="2" type="ORF">SAMN02910290_00683</name>
</gene>
<dbReference type="InterPro" id="IPR021739">
    <property type="entry name" value="SaV-like"/>
</dbReference>
<organism evidence="1 3">
    <name type="scientific">Streptococcus equinus JB1</name>
    <dbReference type="NCBI Taxonomy" id="1294274"/>
    <lineage>
        <taxon>Bacteria</taxon>
        <taxon>Bacillati</taxon>
        <taxon>Bacillota</taxon>
        <taxon>Bacilli</taxon>
        <taxon>Lactobacillales</taxon>
        <taxon>Streptococcaceae</taxon>
        <taxon>Streptococcus</taxon>
    </lineage>
</organism>
<evidence type="ECO:0000313" key="3">
    <source>
        <dbReference type="Proteomes" id="UP000029382"/>
    </source>
</evidence>
<dbReference type="EMBL" id="AUZH01000026">
    <property type="protein sequence ID" value="KFN87249.1"/>
    <property type="molecule type" value="Genomic_DNA"/>
</dbReference>
<evidence type="ECO:0000313" key="1">
    <source>
        <dbReference type="EMBL" id="KFN87249.1"/>
    </source>
</evidence>
<accession>A0A091BRA3</accession>
<sequence>MEENPQRYVGQSGQQVKDVLKDFAPSPEWVKGFYWSNLVKYVLRFKNKGGVEDLKKAKDYLEWLIEEEESEHETED</sequence>
<evidence type="ECO:0000313" key="4">
    <source>
        <dbReference type="Proteomes" id="UP000182793"/>
    </source>
</evidence>
<reference evidence="2 4" key="2">
    <citation type="submission" date="2016-10" db="EMBL/GenBank/DDBJ databases">
        <authorList>
            <person name="Varghese N."/>
            <person name="Submissions S."/>
        </authorList>
    </citation>
    <scope>NUCLEOTIDE SEQUENCE [LARGE SCALE GENOMIC DNA]</scope>
    <source>
        <strain evidence="2 4">JB1</strain>
    </source>
</reference>
<dbReference type="RefSeq" id="WP_052071125.1">
    <property type="nucleotide sequence ID" value="NZ_AUZH01000026.1"/>
</dbReference>
<dbReference type="EMBL" id="FOTG01000003">
    <property type="protein sequence ID" value="SFL15829.1"/>
    <property type="molecule type" value="Genomic_DNA"/>
</dbReference>
<keyword evidence="4" id="KW-1185">Reference proteome</keyword>
<dbReference type="AlphaFoldDB" id="A0A091BRA3"/>